<keyword evidence="2" id="KW-1185">Reference proteome</keyword>
<protein>
    <submittedName>
        <fullName evidence="1">Uncharacterized protein</fullName>
    </submittedName>
</protein>
<dbReference type="AlphaFoldDB" id="A0A1R3SWA6"/>
<reference evidence="2" key="1">
    <citation type="submission" date="2016-08" db="EMBL/GenBank/DDBJ databases">
        <authorList>
            <person name="Wibberg D."/>
        </authorList>
    </citation>
    <scope>NUCLEOTIDE SEQUENCE [LARGE SCALE GENOMIC DNA]</scope>
</reference>
<proteinExistence type="predicted"/>
<gene>
    <name evidence="1" type="ORF">PSM36_0407</name>
</gene>
<organism evidence="1 2">
    <name type="scientific">Proteiniphilum saccharofermentans</name>
    <dbReference type="NCBI Taxonomy" id="1642647"/>
    <lineage>
        <taxon>Bacteria</taxon>
        <taxon>Pseudomonadati</taxon>
        <taxon>Bacteroidota</taxon>
        <taxon>Bacteroidia</taxon>
        <taxon>Bacteroidales</taxon>
        <taxon>Dysgonomonadaceae</taxon>
        <taxon>Proteiniphilum</taxon>
    </lineage>
</organism>
<dbReference type="KEGG" id="psac:PSM36_0407"/>
<name>A0A1R3SWA6_9BACT</name>
<dbReference type="EMBL" id="LT605205">
    <property type="protein sequence ID" value="SCD19240.1"/>
    <property type="molecule type" value="Genomic_DNA"/>
</dbReference>
<dbReference type="STRING" id="1642647.PSM36_0407"/>
<dbReference type="Proteomes" id="UP000187464">
    <property type="component" value="Chromosome I"/>
</dbReference>
<evidence type="ECO:0000313" key="1">
    <source>
        <dbReference type="EMBL" id="SCD19240.1"/>
    </source>
</evidence>
<evidence type="ECO:0000313" key="2">
    <source>
        <dbReference type="Proteomes" id="UP000187464"/>
    </source>
</evidence>
<sequence length="53" mass="6592">MHPLIYNKNKFLQVPLRQLTERNDTSHSKYFKPNRKMDFVRLLLHFLYIHYGE</sequence>
<accession>A0A1R3SWA6</accession>